<proteinExistence type="predicted"/>
<feature type="region of interest" description="Disordered" evidence="1">
    <location>
        <begin position="1"/>
        <end position="119"/>
    </location>
</feature>
<protein>
    <submittedName>
        <fullName evidence="2">Uncharacterized protein</fullName>
    </submittedName>
</protein>
<name>A0A3N4IH05_ASCIM</name>
<organism evidence="2 3">
    <name type="scientific">Ascobolus immersus RN42</name>
    <dbReference type="NCBI Taxonomy" id="1160509"/>
    <lineage>
        <taxon>Eukaryota</taxon>
        <taxon>Fungi</taxon>
        <taxon>Dikarya</taxon>
        <taxon>Ascomycota</taxon>
        <taxon>Pezizomycotina</taxon>
        <taxon>Pezizomycetes</taxon>
        <taxon>Pezizales</taxon>
        <taxon>Ascobolaceae</taxon>
        <taxon>Ascobolus</taxon>
    </lineage>
</organism>
<feature type="region of interest" description="Disordered" evidence="1">
    <location>
        <begin position="181"/>
        <end position="201"/>
    </location>
</feature>
<evidence type="ECO:0000313" key="3">
    <source>
        <dbReference type="Proteomes" id="UP000275078"/>
    </source>
</evidence>
<sequence length="225" mass="24598">MARSDFFAAKGHSASPITKKRPQYKHFATSPAALTSIPRRREFCQSSSASDTSESDVESFVNSRVSSPVADIRPFAVRARSATPRPSTPISSKSSNRRKRVPETTSIVQQSRSGSGKDRVVKYKNFSESASDQTIETKYLEPVYDPVTGEPTGHKVLITKIVTMTMTTTVTVSKMLEEGEQGYSPASTASSAEQSSHQSKCECSCGHMRLHQDFHSQSQQGAKSI</sequence>
<feature type="compositionally biased region" description="Polar residues" evidence="1">
    <location>
        <begin position="103"/>
        <end position="114"/>
    </location>
</feature>
<dbReference type="EMBL" id="ML119664">
    <property type="protein sequence ID" value="RPA83471.1"/>
    <property type="molecule type" value="Genomic_DNA"/>
</dbReference>
<dbReference type="Proteomes" id="UP000275078">
    <property type="component" value="Unassembled WGS sequence"/>
</dbReference>
<evidence type="ECO:0000313" key="2">
    <source>
        <dbReference type="EMBL" id="RPA83471.1"/>
    </source>
</evidence>
<dbReference type="AlphaFoldDB" id="A0A3N4IH05"/>
<gene>
    <name evidence="2" type="ORF">BJ508DRAFT_304660</name>
</gene>
<feature type="compositionally biased region" description="Polar residues" evidence="1">
    <location>
        <begin position="84"/>
        <end position="94"/>
    </location>
</feature>
<reference evidence="2 3" key="1">
    <citation type="journal article" date="2018" name="Nat. Ecol. Evol.">
        <title>Pezizomycetes genomes reveal the molecular basis of ectomycorrhizal truffle lifestyle.</title>
        <authorList>
            <person name="Murat C."/>
            <person name="Payen T."/>
            <person name="Noel B."/>
            <person name="Kuo A."/>
            <person name="Morin E."/>
            <person name="Chen J."/>
            <person name="Kohler A."/>
            <person name="Krizsan K."/>
            <person name="Balestrini R."/>
            <person name="Da Silva C."/>
            <person name="Montanini B."/>
            <person name="Hainaut M."/>
            <person name="Levati E."/>
            <person name="Barry K.W."/>
            <person name="Belfiori B."/>
            <person name="Cichocki N."/>
            <person name="Clum A."/>
            <person name="Dockter R.B."/>
            <person name="Fauchery L."/>
            <person name="Guy J."/>
            <person name="Iotti M."/>
            <person name="Le Tacon F."/>
            <person name="Lindquist E.A."/>
            <person name="Lipzen A."/>
            <person name="Malagnac F."/>
            <person name="Mello A."/>
            <person name="Molinier V."/>
            <person name="Miyauchi S."/>
            <person name="Poulain J."/>
            <person name="Riccioni C."/>
            <person name="Rubini A."/>
            <person name="Sitrit Y."/>
            <person name="Splivallo R."/>
            <person name="Traeger S."/>
            <person name="Wang M."/>
            <person name="Zifcakova L."/>
            <person name="Wipf D."/>
            <person name="Zambonelli A."/>
            <person name="Paolocci F."/>
            <person name="Nowrousian M."/>
            <person name="Ottonello S."/>
            <person name="Baldrian P."/>
            <person name="Spatafora J.W."/>
            <person name="Henrissat B."/>
            <person name="Nagy L.G."/>
            <person name="Aury J.M."/>
            <person name="Wincker P."/>
            <person name="Grigoriev I.V."/>
            <person name="Bonfante P."/>
            <person name="Martin F.M."/>
        </authorList>
    </citation>
    <scope>NUCLEOTIDE SEQUENCE [LARGE SCALE GENOMIC DNA]</scope>
    <source>
        <strain evidence="2 3">RN42</strain>
    </source>
</reference>
<keyword evidence="3" id="KW-1185">Reference proteome</keyword>
<feature type="compositionally biased region" description="Polar residues" evidence="1">
    <location>
        <begin position="184"/>
        <end position="198"/>
    </location>
</feature>
<accession>A0A3N4IH05</accession>
<evidence type="ECO:0000256" key="1">
    <source>
        <dbReference type="SAM" id="MobiDB-lite"/>
    </source>
</evidence>